<evidence type="ECO:0000259" key="10">
    <source>
        <dbReference type="Pfam" id="PF01618"/>
    </source>
</evidence>
<comment type="subcellular location">
    <subcellularLocation>
        <location evidence="1">Cell membrane</location>
        <topology evidence="1">Multi-pass membrane protein</topology>
    </subcellularLocation>
</comment>
<gene>
    <name evidence="11" type="ORF">FHS49_002489</name>
</gene>
<evidence type="ECO:0000256" key="5">
    <source>
        <dbReference type="ARBA" id="ARBA00022692"/>
    </source>
</evidence>
<sequence length="227" mass="24879">MAMLEKLAQLADFTSFLLVFAGTMLVVLSRFDRAGLSRAFAAFGPLFSAAPEQDEIAAMRAVRLIERIAEARSIACADRVETAQRFLRLAARRLSDATSAAAFTRWVEEELEDRRRRHAIAIDFWTMAAETAPAMGMIGTIIGLVFMFAAMDDAAAIGGPMALAMLTTLYGIIIANLIALPIARRLERLSAHELAWQRRALDHLETLAVAELEAKPVAPVPKLRVAQ</sequence>
<keyword evidence="7 9" id="KW-1133">Transmembrane helix</keyword>
<dbReference type="GO" id="GO:0005886">
    <property type="term" value="C:plasma membrane"/>
    <property type="evidence" value="ECO:0007669"/>
    <property type="project" value="UniProtKB-SubCell"/>
</dbReference>
<evidence type="ECO:0000256" key="1">
    <source>
        <dbReference type="ARBA" id="ARBA00004651"/>
    </source>
</evidence>
<comment type="similarity">
    <text evidence="2">Belongs to the MotA family.</text>
</comment>
<keyword evidence="5 9" id="KW-0812">Transmembrane</keyword>
<reference evidence="11 12" key="1">
    <citation type="submission" date="2020-08" db="EMBL/GenBank/DDBJ databases">
        <title>Genomic Encyclopedia of Type Strains, Phase IV (KMG-IV): sequencing the most valuable type-strain genomes for metagenomic binning, comparative biology and taxonomic classification.</title>
        <authorList>
            <person name="Goeker M."/>
        </authorList>
    </citation>
    <scope>NUCLEOTIDE SEQUENCE [LARGE SCALE GENOMIC DNA]</scope>
    <source>
        <strain evidence="11 12">DSM 25079</strain>
    </source>
</reference>
<dbReference type="GO" id="GO:0006935">
    <property type="term" value="P:chemotaxis"/>
    <property type="evidence" value="ECO:0007669"/>
    <property type="project" value="InterPro"/>
</dbReference>
<evidence type="ECO:0000256" key="9">
    <source>
        <dbReference type="SAM" id="Phobius"/>
    </source>
</evidence>
<dbReference type="InterPro" id="IPR047055">
    <property type="entry name" value="MotA-like"/>
</dbReference>
<evidence type="ECO:0000256" key="3">
    <source>
        <dbReference type="ARBA" id="ARBA00022448"/>
    </source>
</evidence>
<comment type="caution">
    <text evidence="11">The sequence shown here is derived from an EMBL/GenBank/DDBJ whole genome shotgun (WGS) entry which is preliminary data.</text>
</comment>
<keyword evidence="3" id="KW-0813">Transport</keyword>
<dbReference type="InterPro" id="IPR002898">
    <property type="entry name" value="MotA_ExbB_proton_chnl"/>
</dbReference>
<keyword evidence="6" id="KW-0283">Flagellar rotation</keyword>
<dbReference type="RefSeq" id="WP_184018926.1">
    <property type="nucleotide sequence ID" value="NZ_JACIJC010000004.1"/>
</dbReference>
<dbReference type="PANTHER" id="PTHR30433">
    <property type="entry name" value="CHEMOTAXIS PROTEIN MOTA"/>
    <property type="match status" value="1"/>
</dbReference>
<accession>A0A7W9EFX3</accession>
<feature type="transmembrane region" description="Helical" evidence="9">
    <location>
        <begin position="6"/>
        <end position="28"/>
    </location>
</feature>
<evidence type="ECO:0000256" key="7">
    <source>
        <dbReference type="ARBA" id="ARBA00022989"/>
    </source>
</evidence>
<proteinExistence type="inferred from homology"/>
<dbReference type="Pfam" id="PF01618">
    <property type="entry name" value="MotA_ExbB"/>
    <property type="match status" value="1"/>
</dbReference>
<dbReference type="PROSITE" id="PS01307">
    <property type="entry name" value="MOTA"/>
    <property type="match status" value="1"/>
</dbReference>
<dbReference type="Proteomes" id="UP000549617">
    <property type="component" value="Unassembled WGS sequence"/>
</dbReference>
<keyword evidence="8 9" id="KW-0472">Membrane</keyword>
<feature type="transmembrane region" description="Helical" evidence="9">
    <location>
        <begin position="161"/>
        <end position="183"/>
    </location>
</feature>
<keyword evidence="12" id="KW-1185">Reference proteome</keyword>
<evidence type="ECO:0000256" key="8">
    <source>
        <dbReference type="ARBA" id="ARBA00023136"/>
    </source>
</evidence>
<evidence type="ECO:0000256" key="4">
    <source>
        <dbReference type="ARBA" id="ARBA00022475"/>
    </source>
</evidence>
<keyword evidence="4" id="KW-1003">Cell membrane</keyword>
<evidence type="ECO:0000313" key="11">
    <source>
        <dbReference type="EMBL" id="MBB5686465.1"/>
    </source>
</evidence>
<evidence type="ECO:0000256" key="6">
    <source>
        <dbReference type="ARBA" id="ARBA00022779"/>
    </source>
</evidence>
<name>A0A7W9EFX3_9SPHN</name>
<organism evidence="11 12">
    <name type="scientific">Sphingobium boeckii</name>
    <dbReference type="NCBI Taxonomy" id="1082345"/>
    <lineage>
        <taxon>Bacteria</taxon>
        <taxon>Pseudomonadati</taxon>
        <taxon>Pseudomonadota</taxon>
        <taxon>Alphaproteobacteria</taxon>
        <taxon>Sphingomonadales</taxon>
        <taxon>Sphingomonadaceae</taxon>
        <taxon>Sphingobium</taxon>
    </lineage>
</organism>
<feature type="transmembrane region" description="Helical" evidence="9">
    <location>
        <begin position="124"/>
        <end position="149"/>
    </location>
</feature>
<evidence type="ECO:0000256" key="2">
    <source>
        <dbReference type="ARBA" id="ARBA00008038"/>
    </source>
</evidence>
<evidence type="ECO:0000313" key="12">
    <source>
        <dbReference type="Proteomes" id="UP000549617"/>
    </source>
</evidence>
<protein>
    <submittedName>
        <fullName evidence="11">Chemotaxis protein MotA</fullName>
    </submittedName>
</protein>
<feature type="domain" description="MotA/TolQ/ExbB proton channel" evidence="10">
    <location>
        <begin position="83"/>
        <end position="194"/>
    </location>
</feature>
<dbReference type="GO" id="GO:0071978">
    <property type="term" value="P:bacterial-type flagellum-dependent swarming motility"/>
    <property type="evidence" value="ECO:0007669"/>
    <property type="project" value="InterPro"/>
</dbReference>
<dbReference type="InterPro" id="IPR000540">
    <property type="entry name" value="Flag_MotA_CS"/>
</dbReference>
<dbReference type="EMBL" id="JACIJC010000004">
    <property type="protein sequence ID" value="MBB5686465.1"/>
    <property type="molecule type" value="Genomic_DNA"/>
</dbReference>
<dbReference type="AlphaFoldDB" id="A0A7W9EFX3"/>